<feature type="transmembrane region" description="Helical" evidence="6">
    <location>
        <begin position="81"/>
        <end position="100"/>
    </location>
</feature>
<feature type="transmembrane region" description="Helical" evidence="6">
    <location>
        <begin position="252"/>
        <end position="277"/>
    </location>
</feature>
<evidence type="ECO:0000313" key="8">
    <source>
        <dbReference type="EMBL" id="WPB01953.1"/>
    </source>
</evidence>
<keyword evidence="10" id="KW-1185">Reference proteome</keyword>
<name>A0A2G5HJV4_CERBT</name>
<evidence type="ECO:0000256" key="5">
    <source>
        <dbReference type="ARBA" id="ARBA00023136"/>
    </source>
</evidence>
<reference evidence="8 10" key="2">
    <citation type="submission" date="2023-09" db="EMBL/GenBank/DDBJ databases">
        <title>Complete-Gapless Cercospora beticola genome.</title>
        <authorList>
            <person name="Wyatt N.A."/>
            <person name="Spanner R.E."/>
            <person name="Bolton M.D."/>
        </authorList>
    </citation>
    <scope>NUCLEOTIDE SEQUENCE [LARGE SCALE GENOMIC DNA]</scope>
    <source>
        <strain evidence="8">Cb09-40</strain>
    </source>
</reference>
<dbReference type="EMBL" id="LKMD01000105">
    <property type="protein sequence ID" value="PIA92847.1"/>
    <property type="molecule type" value="Genomic_DNA"/>
</dbReference>
<dbReference type="EMBL" id="CP134187">
    <property type="protein sequence ID" value="WPB01953.1"/>
    <property type="molecule type" value="Genomic_DNA"/>
</dbReference>
<dbReference type="Pfam" id="PF01184">
    <property type="entry name" value="Gpr1_Fun34_YaaH"/>
    <property type="match status" value="1"/>
</dbReference>
<keyword evidence="4 6" id="KW-1133">Transmembrane helix</keyword>
<evidence type="ECO:0000313" key="7">
    <source>
        <dbReference type="EMBL" id="PIA92847.1"/>
    </source>
</evidence>
<keyword evidence="5 6" id="KW-0472">Membrane</keyword>
<keyword evidence="3 6" id="KW-0812">Transmembrane</keyword>
<dbReference type="InterPro" id="IPR051633">
    <property type="entry name" value="AceTr"/>
</dbReference>
<dbReference type="Proteomes" id="UP000230605">
    <property type="component" value="Chromosome 4"/>
</dbReference>
<protein>
    <submittedName>
        <fullName evidence="7">Protein alcS</fullName>
    </submittedName>
</protein>
<feature type="transmembrane region" description="Helical" evidence="6">
    <location>
        <begin position="140"/>
        <end position="163"/>
    </location>
</feature>
<comment type="similarity">
    <text evidence="2">Belongs to the acetate uptake transporter (AceTr) (TC 2.A.96) family.</text>
</comment>
<gene>
    <name evidence="7" type="ORF">CB0940_04691</name>
    <name evidence="8" type="ORF">RHO25_006586</name>
</gene>
<evidence type="ECO:0000313" key="10">
    <source>
        <dbReference type="Proteomes" id="UP001302367"/>
    </source>
</evidence>
<feature type="transmembrane region" description="Helical" evidence="6">
    <location>
        <begin position="112"/>
        <end position="133"/>
    </location>
</feature>
<evidence type="ECO:0000256" key="4">
    <source>
        <dbReference type="ARBA" id="ARBA00022989"/>
    </source>
</evidence>
<feature type="transmembrane region" description="Helical" evidence="6">
    <location>
        <begin position="210"/>
        <end position="232"/>
    </location>
</feature>
<reference evidence="7 9" key="1">
    <citation type="submission" date="2015-10" db="EMBL/GenBank/DDBJ databases">
        <title>The cercosporin biosynthetic gene cluster was horizontally transferred to several fungal lineages and shown to be expanded in Cercospora beticola based on microsynteny with recipient genomes.</title>
        <authorList>
            <person name="De Jonge R."/>
            <person name="Ebert M.K."/>
            <person name="Suttle J.C."/>
            <person name="Jurick Ii W.M."/>
            <person name="Secor G.A."/>
            <person name="Thomma B.P."/>
            <person name="Van De Peer Y."/>
            <person name="Bolton M.D."/>
        </authorList>
    </citation>
    <scope>NUCLEOTIDE SEQUENCE [LARGE SCALE GENOMIC DNA]</scope>
    <source>
        <strain evidence="7 9">09-40</strain>
    </source>
</reference>
<dbReference type="InterPro" id="IPR000791">
    <property type="entry name" value="Gpr1/Fun34/SatP-like"/>
</dbReference>
<evidence type="ECO:0000256" key="6">
    <source>
        <dbReference type="SAM" id="Phobius"/>
    </source>
</evidence>
<organism evidence="7 9">
    <name type="scientific">Cercospora beticola</name>
    <name type="common">Sugarbeet leaf spot fungus</name>
    <dbReference type="NCBI Taxonomy" id="122368"/>
    <lineage>
        <taxon>Eukaryota</taxon>
        <taxon>Fungi</taxon>
        <taxon>Dikarya</taxon>
        <taxon>Ascomycota</taxon>
        <taxon>Pezizomycotina</taxon>
        <taxon>Dothideomycetes</taxon>
        <taxon>Dothideomycetidae</taxon>
        <taxon>Mycosphaerellales</taxon>
        <taxon>Mycosphaerellaceae</taxon>
        <taxon>Cercospora</taxon>
    </lineage>
</organism>
<comment type="subcellular location">
    <subcellularLocation>
        <location evidence="1">Membrane</location>
        <topology evidence="1">Multi-pass membrane protein</topology>
    </subcellularLocation>
</comment>
<evidence type="ECO:0000256" key="1">
    <source>
        <dbReference type="ARBA" id="ARBA00004141"/>
    </source>
</evidence>
<sequence>MSGNVDTNRPADAPAKNNGLYYADNDKDFLHPNDSRDNALTKIRTAGSIVMPPELFEKLYLSPENRVKGDLRKTFGNPTPIGLGGFLLSLTPLSCFLMNWRGTLTGLGASDIAVYIYFGGVLMVVAGFFELILGNTFPAVVFTTFGAFWFSFGGTLQPFYGAWAAFAEDPVGAPQTGLENPAFFNAYAFFLLFMGLLCLVYLICSIRTNLIFFLIFLPLPPTFACLAASFWFTGMGNMAYAHTLQEAGGAMAFVVCLLGWYLFTALMLASVDAPFSLPVFDLSTRIKGASDKQLKGSLEGDV</sequence>
<accession>A0A2G5HJV4</accession>
<dbReference type="GO" id="GO:0005886">
    <property type="term" value="C:plasma membrane"/>
    <property type="evidence" value="ECO:0007669"/>
    <property type="project" value="TreeGrafter"/>
</dbReference>
<dbReference type="AlphaFoldDB" id="A0A2G5HJV4"/>
<evidence type="ECO:0000256" key="3">
    <source>
        <dbReference type="ARBA" id="ARBA00022692"/>
    </source>
</evidence>
<dbReference type="OrthoDB" id="3648309at2759"/>
<proteinExistence type="inferred from homology"/>
<dbReference type="Proteomes" id="UP001302367">
    <property type="component" value="Chromosome 4"/>
</dbReference>
<evidence type="ECO:0000256" key="2">
    <source>
        <dbReference type="ARBA" id="ARBA00005587"/>
    </source>
</evidence>
<dbReference type="PANTHER" id="PTHR31123:SF4">
    <property type="entry name" value="PROTEIN ALCS"/>
    <property type="match status" value="1"/>
</dbReference>
<dbReference type="PANTHER" id="PTHR31123">
    <property type="entry name" value="ACCUMULATION OF DYADS PROTEIN 2-RELATED"/>
    <property type="match status" value="1"/>
</dbReference>
<dbReference type="GO" id="GO:0015123">
    <property type="term" value="F:acetate transmembrane transporter activity"/>
    <property type="evidence" value="ECO:0007669"/>
    <property type="project" value="TreeGrafter"/>
</dbReference>
<evidence type="ECO:0000313" key="9">
    <source>
        <dbReference type="Proteomes" id="UP000230605"/>
    </source>
</evidence>
<feature type="transmembrane region" description="Helical" evidence="6">
    <location>
        <begin position="183"/>
        <end position="203"/>
    </location>
</feature>